<feature type="domain" description="TonB C-terminal" evidence="11">
    <location>
        <begin position="165"/>
        <end position="253"/>
    </location>
</feature>
<feature type="region of interest" description="Disordered" evidence="10">
    <location>
        <begin position="58"/>
        <end position="97"/>
    </location>
</feature>
<comment type="similarity">
    <text evidence="2">Belongs to the TonB family.</text>
</comment>
<reference evidence="13" key="2">
    <citation type="submission" date="2021-02" db="EMBL/GenBank/DDBJ databases">
        <title>Sulfurospirillum tamanensis sp. nov.</title>
        <authorList>
            <person name="Merkel A.Y."/>
        </authorList>
    </citation>
    <scope>NUCLEOTIDE SEQUENCE [LARGE SCALE GENOMIC DNA]</scope>
    <source>
        <strain evidence="13">T05b</strain>
    </source>
</reference>
<comment type="caution">
    <text evidence="12">The sequence shown here is derived from an EMBL/GenBank/DDBJ whole genome shotgun (WGS) entry which is preliminary data.</text>
</comment>
<dbReference type="SUPFAM" id="SSF74653">
    <property type="entry name" value="TolA/TonB C-terminal domain"/>
    <property type="match status" value="1"/>
</dbReference>
<keyword evidence="7" id="KW-0653">Protein transport</keyword>
<name>A0ABS2WTZ0_9BACT</name>
<keyword evidence="6" id="KW-0812">Transmembrane</keyword>
<dbReference type="InterPro" id="IPR037682">
    <property type="entry name" value="TonB_C"/>
</dbReference>
<accession>A0ABS2WTZ0</accession>
<evidence type="ECO:0000313" key="12">
    <source>
        <dbReference type="EMBL" id="MBN2965110.1"/>
    </source>
</evidence>
<dbReference type="InterPro" id="IPR051045">
    <property type="entry name" value="TonB-dependent_transducer"/>
</dbReference>
<sequence>MTKRLERKSFMASFALHGMVFVGYLILAQSNPIKMSTSGNEIVSMQINMVEYKQPAPVVQEFTPPPPPPPPKPIIKQEAPKPVVKPKPIKKELPKPKPIEKPRVVEKAPVAPVEAVKEVAEVVPEEVFHEESTATQVAQSSGPPPSAVANKQALLAAASAQFVQTNFTIIRDMVLRNLVYPNIARRMGQTGVVEMTLVIDKKGKLKEYFVSKSSGHKTLDTAALRSVERVAKADFPKPKSTSTVILPIGFRLN</sequence>
<dbReference type="InterPro" id="IPR006260">
    <property type="entry name" value="TonB/TolA_C"/>
</dbReference>
<organism evidence="12 13">
    <name type="scientific">Sulfurospirillum tamanense</name>
    <dbReference type="NCBI Taxonomy" id="2813362"/>
    <lineage>
        <taxon>Bacteria</taxon>
        <taxon>Pseudomonadati</taxon>
        <taxon>Campylobacterota</taxon>
        <taxon>Epsilonproteobacteria</taxon>
        <taxon>Campylobacterales</taxon>
        <taxon>Sulfurospirillaceae</taxon>
        <taxon>Sulfurospirillum</taxon>
    </lineage>
</organism>
<reference evidence="12 13" key="1">
    <citation type="submission" date="2021-02" db="EMBL/GenBank/DDBJ databases">
        <title>Sulfurospirillum tamanensis sp. nov.</title>
        <authorList>
            <person name="Frolova A."/>
            <person name="Merkel A."/>
            <person name="Slobodkin A."/>
        </authorList>
    </citation>
    <scope>NUCLEOTIDE SEQUENCE [LARGE SCALE GENOMIC DNA]</scope>
    <source>
        <strain evidence="12 13">T05b</strain>
    </source>
</reference>
<protein>
    <submittedName>
        <fullName evidence="12">Energy transducer TonB</fullName>
    </submittedName>
</protein>
<dbReference type="PROSITE" id="PS52015">
    <property type="entry name" value="TONB_CTD"/>
    <property type="match status" value="1"/>
</dbReference>
<evidence type="ECO:0000313" key="13">
    <source>
        <dbReference type="Proteomes" id="UP000703590"/>
    </source>
</evidence>
<proteinExistence type="inferred from homology"/>
<evidence type="ECO:0000256" key="1">
    <source>
        <dbReference type="ARBA" id="ARBA00004383"/>
    </source>
</evidence>
<keyword evidence="8" id="KW-1133">Transmembrane helix</keyword>
<evidence type="ECO:0000256" key="8">
    <source>
        <dbReference type="ARBA" id="ARBA00022989"/>
    </source>
</evidence>
<keyword evidence="4" id="KW-1003">Cell membrane</keyword>
<evidence type="ECO:0000256" key="7">
    <source>
        <dbReference type="ARBA" id="ARBA00022927"/>
    </source>
</evidence>
<comment type="subcellular location">
    <subcellularLocation>
        <location evidence="1">Cell inner membrane</location>
        <topology evidence="1">Single-pass membrane protein</topology>
        <orientation evidence="1">Periplasmic side</orientation>
    </subcellularLocation>
</comment>
<keyword evidence="3" id="KW-0813">Transport</keyword>
<dbReference type="PANTHER" id="PTHR33446:SF2">
    <property type="entry name" value="PROTEIN TONB"/>
    <property type="match status" value="1"/>
</dbReference>
<keyword evidence="9" id="KW-0472">Membrane</keyword>
<dbReference type="NCBIfam" id="TIGR01352">
    <property type="entry name" value="tonB_Cterm"/>
    <property type="match status" value="1"/>
</dbReference>
<evidence type="ECO:0000259" key="11">
    <source>
        <dbReference type="PROSITE" id="PS52015"/>
    </source>
</evidence>
<keyword evidence="5" id="KW-0997">Cell inner membrane</keyword>
<feature type="compositionally biased region" description="Pro residues" evidence="10">
    <location>
        <begin position="63"/>
        <end position="73"/>
    </location>
</feature>
<dbReference type="Gene3D" id="3.30.1150.10">
    <property type="match status" value="1"/>
</dbReference>
<evidence type="ECO:0000256" key="4">
    <source>
        <dbReference type="ARBA" id="ARBA00022475"/>
    </source>
</evidence>
<evidence type="ECO:0000256" key="10">
    <source>
        <dbReference type="SAM" id="MobiDB-lite"/>
    </source>
</evidence>
<evidence type="ECO:0000256" key="6">
    <source>
        <dbReference type="ARBA" id="ARBA00022692"/>
    </source>
</evidence>
<reference evidence="12 13" key="3">
    <citation type="submission" date="2021-02" db="EMBL/GenBank/DDBJ databases">
        <authorList>
            <person name="Merkel A.Y."/>
        </authorList>
    </citation>
    <scope>NUCLEOTIDE SEQUENCE [LARGE SCALE GENOMIC DNA]</scope>
    <source>
        <strain evidence="12 13">T05b</strain>
    </source>
</reference>
<evidence type="ECO:0000256" key="2">
    <source>
        <dbReference type="ARBA" id="ARBA00006555"/>
    </source>
</evidence>
<evidence type="ECO:0000256" key="3">
    <source>
        <dbReference type="ARBA" id="ARBA00022448"/>
    </source>
</evidence>
<gene>
    <name evidence="12" type="ORF">JWV37_09980</name>
</gene>
<dbReference type="Pfam" id="PF03544">
    <property type="entry name" value="TonB_C"/>
    <property type="match status" value="1"/>
</dbReference>
<dbReference type="EMBL" id="JAFHKK010000024">
    <property type="protein sequence ID" value="MBN2965110.1"/>
    <property type="molecule type" value="Genomic_DNA"/>
</dbReference>
<keyword evidence="13" id="KW-1185">Reference proteome</keyword>
<evidence type="ECO:0000256" key="9">
    <source>
        <dbReference type="ARBA" id="ARBA00023136"/>
    </source>
</evidence>
<dbReference type="PANTHER" id="PTHR33446">
    <property type="entry name" value="PROTEIN TONB-RELATED"/>
    <property type="match status" value="1"/>
</dbReference>
<dbReference type="RefSeq" id="WP_205459657.1">
    <property type="nucleotide sequence ID" value="NZ_JAFHKK010000024.1"/>
</dbReference>
<evidence type="ECO:0000256" key="5">
    <source>
        <dbReference type="ARBA" id="ARBA00022519"/>
    </source>
</evidence>
<dbReference type="Proteomes" id="UP000703590">
    <property type="component" value="Unassembled WGS sequence"/>
</dbReference>